<name>A0A8G1UAU8_9ACTN</name>
<keyword evidence="2" id="KW-0732">Signal</keyword>
<dbReference type="Proteomes" id="UP000267408">
    <property type="component" value="Unassembled WGS sequence"/>
</dbReference>
<comment type="caution">
    <text evidence="3">The sequence shown here is derived from an EMBL/GenBank/DDBJ whole genome shotgun (WGS) entry which is preliminary data.</text>
</comment>
<feature type="signal peptide" evidence="2">
    <location>
        <begin position="1"/>
        <end position="30"/>
    </location>
</feature>
<evidence type="ECO:0000256" key="1">
    <source>
        <dbReference type="SAM" id="MobiDB-lite"/>
    </source>
</evidence>
<dbReference type="OrthoDB" id="3874201at2"/>
<feature type="region of interest" description="Disordered" evidence="1">
    <location>
        <begin position="33"/>
        <end position="100"/>
    </location>
</feature>
<reference evidence="3 4" key="1">
    <citation type="submission" date="2018-11" db="EMBL/GenBank/DDBJ databases">
        <title>Sequencing the genomes of 1000 actinobacteria strains.</title>
        <authorList>
            <person name="Klenk H.-P."/>
        </authorList>
    </citation>
    <scope>NUCLEOTIDE SEQUENCE [LARGE SCALE GENOMIC DNA]</scope>
    <source>
        <strain evidence="3 4">DSM 44780</strain>
    </source>
</reference>
<proteinExistence type="predicted"/>
<accession>A0A8G1UAU8</accession>
<organism evidence="3 4">
    <name type="scientific">Kitasatospora cineracea</name>
    <dbReference type="NCBI Taxonomy" id="88074"/>
    <lineage>
        <taxon>Bacteria</taxon>
        <taxon>Bacillati</taxon>
        <taxon>Actinomycetota</taxon>
        <taxon>Actinomycetes</taxon>
        <taxon>Kitasatosporales</taxon>
        <taxon>Streptomycetaceae</taxon>
        <taxon>Kitasatospora</taxon>
    </lineage>
</organism>
<dbReference type="AlphaFoldDB" id="A0A8G1UAU8"/>
<evidence type="ECO:0000313" key="4">
    <source>
        <dbReference type="Proteomes" id="UP000267408"/>
    </source>
</evidence>
<dbReference type="RefSeq" id="WP_123563514.1">
    <property type="nucleotide sequence ID" value="NZ_RJVJ01000003.1"/>
</dbReference>
<evidence type="ECO:0000256" key="2">
    <source>
        <dbReference type="SAM" id="SignalP"/>
    </source>
</evidence>
<dbReference type="EMBL" id="RJVJ01000003">
    <property type="protein sequence ID" value="ROR35228.1"/>
    <property type="molecule type" value="Genomic_DNA"/>
</dbReference>
<protein>
    <submittedName>
        <fullName evidence="3">Uncharacterized protein</fullName>
    </submittedName>
</protein>
<evidence type="ECO:0000313" key="3">
    <source>
        <dbReference type="EMBL" id="ROR35228.1"/>
    </source>
</evidence>
<feature type="chain" id="PRO_5034135822" evidence="2">
    <location>
        <begin position="31"/>
        <end position="100"/>
    </location>
</feature>
<sequence length="100" mass="10010">MTPHTRNAALLAAAAPCLLAALLAALPAAASDAARDAALNGRPAASGGTYGSTYGDAHGGSHAAHRPVDKTYPVQPPPGRLAQGEPVQRALPGASAPWRR</sequence>
<gene>
    <name evidence="3" type="ORF">EDD39_6885</name>
</gene>